<protein>
    <recommendedName>
        <fullName evidence="8">4-alpha-L-fucosyltransferase glycosyl transferase group 56</fullName>
    </recommendedName>
</protein>
<dbReference type="InterPro" id="IPR009993">
    <property type="entry name" value="WecF"/>
</dbReference>
<dbReference type="EMBL" id="SWMU01000001">
    <property type="protein sequence ID" value="TKS56988.1"/>
    <property type="molecule type" value="Genomic_DNA"/>
</dbReference>
<evidence type="ECO:0000256" key="5">
    <source>
        <dbReference type="ARBA" id="ARBA00023136"/>
    </source>
</evidence>
<dbReference type="GO" id="GO:0008417">
    <property type="term" value="F:fucosyltransferase activity"/>
    <property type="evidence" value="ECO:0007669"/>
    <property type="project" value="InterPro"/>
</dbReference>
<dbReference type="RefSeq" id="WP_138930692.1">
    <property type="nucleotide sequence ID" value="NZ_SWMU01000001.1"/>
</dbReference>
<organism evidence="6 7">
    <name type="scientific">Mesohalobacter halotolerans</name>
    <dbReference type="NCBI Taxonomy" id="1883405"/>
    <lineage>
        <taxon>Bacteria</taxon>
        <taxon>Pseudomonadati</taxon>
        <taxon>Bacteroidota</taxon>
        <taxon>Flavobacteriia</taxon>
        <taxon>Flavobacteriales</taxon>
        <taxon>Flavobacteriaceae</taxon>
        <taxon>Mesohalobacter</taxon>
    </lineage>
</organism>
<dbReference type="Pfam" id="PF07429">
    <property type="entry name" value="Glyco_transf_56"/>
    <property type="match status" value="1"/>
</dbReference>
<name>A0A4U5TUL2_9FLAO</name>
<accession>A0A4U5TUL2</accession>
<evidence type="ECO:0000256" key="4">
    <source>
        <dbReference type="ARBA" id="ARBA00022679"/>
    </source>
</evidence>
<keyword evidence="2" id="KW-0997">Cell inner membrane</keyword>
<evidence type="ECO:0000256" key="1">
    <source>
        <dbReference type="ARBA" id="ARBA00022475"/>
    </source>
</evidence>
<keyword evidence="4" id="KW-0808">Transferase</keyword>
<keyword evidence="1" id="KW-1003">Cell membrane</keyword>
<dbReference type="AlphaFoldDB" id="A0A4U5TUL2"/>
<keyword evidence="5" id="KW-0472">Membrane</keyword>
<evidence type="ECO:0000313" key="6">
    <source>
        <dbReference type="EMBL" id="TKS56988.1"/>
    </source>
</evidence>
<keyword evidence="3" id="KW-0328">Glycosyltransferase</keyword>
<evidence type="ECO:0000256" key="3">
    <source>
        <dbReference type="ARBA" id="ARBA00022676"/>
    </source>
</evidence>
<evidence type="ECO:0008006" key="8">
    <source>
        <dbReference type="Google" id="ProtNLM"/>
    </source>
</evidence>
<sequence>MSFTAKNKLIHIATDEKFINNAYWQFEQALPSQNLFYILVNTTNSEQLKYLKLEEHMVLIKNNLNNVRIFLKKIEKYEHFIFHGLGYTQSVIFNRLPRGSFRCWILFGAEFYQNSYLFNSRKLLGHRTNLLFRKETSRISVFKNLFRNSYYKIKNKTKNPGLEIKDAIESADFLGLLYKDEFNFIKSKVNNKTLQYFKFSYYPIEKMLNDTEKFVSGDNILLGNSASYTNNHLDVIDLLSKLNITNKKIICPLSYGNELYAEKIRLEGQLKLKDSFKALVDFMPLQEYNLYLEKCGFVIMNHYRQQAVGNVMVMLWMGAKVFLDERNTLYHYLKRLNIYVFSVKLDLNENELSSILTRDQQLHNRKILLQEIGQDFLLHELEVFLNKITN</sequence>
<keyword evidence="7" id="KW-1185">Reference proteome</keyword>
<evidence type="ECO:0000313" key="7">
    <source>
        <dbReference type="Proteomes" id="UP000306552"/>
    </source>
</evidence>
<gene>
    <name evidence="6" type="ORF">FCN74_00770</name>
</gene>
<dbReference type="Proteomes" id="UP000306552">
    <property type="component" value="Unassembled WGS sequence"/>
</dbReference>
<evidence type="ECO:0000256" key="2">
    <source>
        <dbReference type="ARBA" id="ARBA00022519"/>
    </source>
</evidence>
<dbReference type="GO" id="GO:0009246">
    <property type="term" value="P:enterobacterial common antigen biosynthetic process"/>
    <property type="evidence" value="ECO:0007669"/>
    <property type="project" value="InterPro"/>
</dbReference>
<dbReference type="OrthoDB" id="1083028at2"/>
<reference evidence="6 7" key="1">
    <citation type="submission" date="2019-04" db="EMBL/GenBank/DDBJ databases">
        <title>Psychroflexus halotolerans sp. nov., isolated from a marine solar saltern.</title>
        <authorList>
            <person name="Feng X."/>
        </authorList>
    </citation>
    <scope>NUCLEOTIDE SEQUENCE [LARGE SCALE GENOMIC DNA]</scope>
    <source>
        <strain evidence="6 7">WDS2C27</strain>
    </source>
</reference>
<proteinExistence type="predicted"/>
<comment type="caution">
    <text evidence="6">The sequence shown here is derived from an EMBL/GenBank/DDBJ whole genome shotgun (WGS) entry which is preliminary data.</text>
</comment>